<dbReference type="AlphaFoldDB" id="A0AA49GCR5"/>
<name>A0AA49GCR5_9BACT</name>
<protein>
    <recommendedName>
        <fullName evidence="3">Lipoprotein</fullName>
    </recommendedName>
</protein>
<evidence type="ECO:0008006" key="3">
    <source>
        <dbReference type="Google" id="ProtNLM"/>
    </source>
</evidence>
<dbReference type="PROSITE" id="PS51257">
    <property type="entry name" value="PROKAR_LIPOPROTEIN"/>
    <property type="match status" value="1"/>
</dbReference>
<reference evidence="1 2" key="1">
    <citation type="submission" date="2023-08" db="EMBL/GenBank/DDBJ databases">
        <title>Comparative genomics and taxonomic characterization of three novel marine species of genus Marivirga.</title>
        <authorList>
            <person name="Muhammad N."/>
            <person name="Kim S.-G."/>
        </authorList>
    </citation>
    <scope>NUCLEOTIDE SEQUENCE [LARGE SCALE GENOMIC DNA]</scope>
    <source>
        <strain evidence="1 2">BDSF4-3</strain>
    </source>
</reference>
<organism evidence="1 2">
    <name type="scientific">Marivirga salinarum</name>
    <dbReference type="NCBI Taxonomy" id="3059078"/>
    <lineage>
        <taxon>Bacteria</taxon>
        <taxon>Pseudomonadati</taxon>
        <taxon>Bacteroidota</taxon>
        <taxon>Cytophagia</taxon>
        <taxon>Cytophagales</taxon>
        <taxon>Marivirgaceae</taxon>
        <taxon>Marivirga</taxon>
    </lineage>
</organism>
<dbReference type="RefSeq" id="WP_308350195.1">
    <property type="nucleotide sequence ID" value="NZ_CP129971.1"/>
</dbReference>
<evidence type="ECO:0000313" key="2">
    <source>
        <dbReference type="Proteomes" id="UP001230496"/>
    </source>
</evidence>
<dbReference type="InterPro" id="IPR011047">
    <property type="entry name" value="Quinoprotein_ADH-like_sf"/>
</dbReference>
<evidence type="ECO:0000313" key="1">
    <source>
        <dbReference type="EMBL" id="WKK76728.2"/>
    </source>
</evidence>
<dbReference type="Proteomes" id="UP001230496">
    <property type="component" value="Chromosome"/>
</dbReference>
<accession>A0AA49GCR5</accession>
<sequence>MKLNTIKFFFVCLLLSSCEAENPFVSKEYIEQLEESLKPDITNIAFIYENDVYYLADIESIPQKITGTPENTKTKISVSHSGKKFAFLNKDNLIEIIDSTGTVLTILSSYTDVKSFDWSEDDSTLYILNGNSLSFYGPDMDIPTLTSPSIPNYAFAEFTSLSISSGGDLAYTVKYMGAINSDTYRLIQKPNDGSDNEIIYSNNSVKDFTYVNFSSNAQDLVLGASNSINVLEEVYFFEDLNNFHSFTSEFDHITPTYNSAKQFIVGGYNNSSQASELYLYARSLTNSDEDYVFDSFSNENNPIYVDWK</sequence>
<dbReference type="EMBL" id="CP129971">
    <property type="protein sequence ID" value="WKK76728.2"/>
    <property type="molecule type" value="Genomic_DNA"/>
</dbReference>
<gene>
    <name evidence="1" type="ORF">QYS49_05455</name>
</gene>
<keyword evidence="2" id="KW-1185">Reference proteome</keyword>
<dbReference type="SUPFAM" id="SSF50998">
    <property type="entry name" value="Quinoprotein alcohol dehydrogenase-like"/>
    <property type="match status" value="1"/>
</dbReference>
<proteinExistence type="predicted"/>
<dbReference type="KEGG" id="msaa:QYS49_05455"/>